<evidence type="ECO:0000313" key="8">
    <source>
        <dbReference type="Proteomes" id="UP000036958"/>
    </source>
</evidence>
<gene>
    <name evidence="7" type="ORF">NC99_38170</name>
</gene>
<dbReference type="EMBL" id="LGIA01000190">
    <property type="protein sequence ID" value="KOH43390.1"/>
    <property type="molecule type" value="Genomic_DNA"/>
</dbReference>
<name>A0A0L8V4H3_9BACT</name>
<dbReference type="GO" id="GO:0022857">
    <property type="term" value="F:transmembrane transporter activity"/>
    <property type="evidence" value="ECO:0007669"/>
    <property type="project" value="InterPro"/>
</dbReference>
<accession>A0A0L8V4H3</accession>
<evidence type="ECO:0000256" key="5">
    <source>
        <dbReference type="ARBA" id="ARBA00023136"/>
    </source>
</evidence>
<comment type="subcellular location">
    <subcellularLocation>
        <location evidence="1">Cell inner membrane</location>
        <topology evidence="1">Multi-pass membrane protein</topology>
    </subcellularLocation>
</comment>
<reference evidence="8" key="1">
    <citation type="submission" date="2015-07" db="EMBL/GenBank/DDBJ databases">
        <title>Genome sequencing of Sunxiuqinia dokdonensis strain SK.</title>
        <authorList>
            <person name="Ahn S."/>
            <person name="Kim B.-C."/>
        </authorList>
    </citation>
    <scope>NUCLEOTIDE SEQUENCE [LARGE SCALE GENOMIC DNA]</scope>
    <source>
        <strain evidence="8">SK</strain>
    </source>
</reference>
<feature type="transmembrane region" description="Helical" evidence="6">
    <location>
        <begin position="457"/>
        <end position="475"/>
    </location>
</feature>
<keyword evidence="8" id="KW-1185">Reference proteome</keyword>
<evidence type="ECO:0000256" key="4">
    <source>
        <dbReference type="ARBA" id="ARBA00022989"/>
    </source>
</evidence>
<feature type="transmembrane region" description="Helical" evidence="6">
    <location>
        <begin position="12"/>
        <end position="36"/>
    </location>
</feature>
<organism evidence="7 8">
    <name type="scientific">Sunxiuqinia dokdonensis</name>
    <dbReference type="NCBI Taxonomy" id="1409788"/>
    <lineage>
        <taxon>Bacteria</taxon>
        <taxon>Pseudomonadati</taxon>
        <taxon>Bacteroidota</taxon>
        <taxon>Bacteroidia</taxon>
        <taxon>Marinilabiliales</taxon>
        <taxon>Prolixibacteraceae</taxon>
        <taxon>Sunxiuqinia</taxon>
    </lineage>
</organism>
<sequence>MQQSKQNLLLPILMMILLFGMISFVTNLAAPMGIVLKNQFNVSNSLGMLGNLANFIAYAVMGIPGGILLQKVGYKKTALIAVAVGFVGVGIQYLSGHAESFAVYLLGAFIAGFSMCLLNIVVNPMLNTLGGEGNKGNQLIQVGGSFNSVMATFTPVFVGILIGEATKASITDIFPIMYIAMGVFALVFFILRMARIPEPHADQPQEPLGGLMSGALKFRHFVFGAIGIFVYVGVEVGTPGIANLYMTTPTASQAETIIAEFEKQQADASYLEELTALDLQNASVDGYRMKVVSEMAYDSSKRITEGRDTPGLGIAAGIAGGVVGFYWLLMLVGRLTGAAIGSTVSSRKMLGFTSFAGMFLVALAIFWPETTLVSMPAFQSGTAGLSFGLVPVPIKFMFLALVGLCTSIMWGAIFNLAVEGLGKYLAAASGIFMVLVCGGGILPAIQGWLADVLNYEMSYWLVVACFGYLFFYAVIGSKNVNKEIPVE</sequence>
<dbReference type="GO" id="GO:0005886">
    <property type="term" value="C:plasma membrane"/>
    <property type="evidence" value="ECO:0007669"/>
    <property type="project" value="UniProtKB-SubCell"/>
</dbReference>
<feature type="transmembrane region" description="Helical" evidence="6">
    <location>
        <begin position="424"/>
        <end position="445"/>
    </location>
</feature>
<feature type="transmembrane region" description="Helical" evidence="6">
    <location>
        <begin position="396"/>
        <end position="417"/>
    </location>
</feature>
<feature type="transmembrane region" description="Helical" evidence="6">
    <location>
        <begin position="48"/>
        <end position="69"/>
    </location>
</feature>
<keyword evidence="2" id="KW-1003">Cell membrane</keyword>
<proteinExistence type="predicted"/>
<dbReference type="InterPro" id="IPR050375">
    <property type="entry name" value="MFS_TsgA-like"/>
</dbReference>
<evidence type="ECO:0000313" key="7">
    <source>
        <dbReference type="EMBL" id="KOH43390.1"/>
    </source>
</evidence>
<dbReference type="InterPro" id="IPR036259">
    <property type="entry name" value="MFS_trans_sf"/>
</dbReference>
<feature type="transmembrane region" description="Helical" evidence="6">
    <location>
        <begin position="101"/>
        <end position="122"/>
    </location>
</feature>
<dbReference type="InterPro" id="IPR011701">
    <property type="entry name" value="MFS"/>
</dbReference>
<dbReference type="SUPFAM" id="SSF103473">
    <property type="entry name" value="MFS general substrate transporter"/>
    <property type="match status" value="2"/>
</dbReference>
<keyword evidence="3 6" id="KW-0812">Transmembrane</keyword>
<feature type="transmembrane region" description="Helical" evidence="6">
    <location>
        <begin position="173"/>
        <end position="191"/>
    </location>
</feature>
<dbReference type="Pfam" id="PF07690">
    <property type="entry name" value="MFS_1"/>
    <property type="match status" value="1"/>
</dbReference>
<feature type="transmembrane region" description="Helical" evidence="6">
    <location>
        <begin position="78"/>
        <end position="95"/>
    </location>
</feature>
<dbReference type="RefSeq" id="WP_053186790.1">
    <property type="nucleotide sequence ID" value="NZ_LGIA01000190.1"/>
</dbReference>
<comment type="caution">
    <text evidence="7">The sequence shown here is derived from an EMBL/GenBank/DDBJ whole genome shotgun (WGS) entry which is preliminary data.</text>
</comment>
<feature type="transmembrane region" description="Helical" evidence="6">
    <location>
        <begin position="221"/>
        <end position="242"/>
    </location>
</feature>
<dbReference type="PATRIC" id="fig|1409788.3.peg.3902"/>
<evidence type="ECO:0000256" key="6">
    <source>
        <dbReference type="SAM" id="Phobius"/>
    </source>
</evidence>
<feature type="transmembrane region" description="Helical" evidence="6">
    <location>
        <begin position="349"/>
        <end position="367"/>
    </location>
</feature>
<evidence type="ECO:0000256" key="3">
    <source>
        <dbReference type="ARBA" id="ARBA00022692"/>
    </source>
</evidence>
<evidence type="ECO:0000256" key="2">
    <source>
        <dbReference type="ARBA" id="ARBA00022475"/>
    </source>
</evidence>
<dbReference type="PANTHER" id="PTHR43702:SF3">
    <property type="entry name" value="PROTEIN TSGA"/>
    <property type="match status" value="1"/>
</dbReference>
<evidence type="ECO:0000256" key="1">
    <source>
        <dbReference type="ARBA" id="ARBA00004429"/>
    </source>
</evidence>
<keyword evidence="5 6" id="KW-0472">Membrane</keyword>
<protein>
    <submittedName>
        <fullName evidence="7">Major facilitator transporter</fullName>
    </submittedName>
</protein>
<dbReference type="Gene3D" id="1.20.1250.20">
    <property type="entry name" value="MFS general substrate transporter like domains"/>
    <property type="match status" value="2"/>
</dbReference>
<dbReference type="AlphaFoldDB" id="A0A0L8V4H3"/>
<dbReference type="STRING" id="1409788.NC99_38170"/>
<dbReference type="PANTHER" id="PTHR43702">
    <property type="entry name" value="L-FUCOSE-PROTON SYMPORTER"/>
    <property type="match status" value="1"/>
</dbReference>
<feature type="transmembrane region" description="Helical" evidence="6">
    <location>
        <begin position="142"/>
        <end position="161"/>
    </location>
</feature>
<dbReference type="Proteomes" id="UP000036958">
    <property type="component" value="Unassembled WGS sequence"/>
</dbReference>
<keyword evidence="4 6" id="KW-1133">Transmembrane helix</keyword>
<feature type="transmembrane region" description="Helical" evidence="6">
    <location>
        <begin position="311"/>
        <end position="329"/>
    </location>
</feature>